<dbReference type="GO" id="GO:0046872">
    <property type="term" value="F:metal ion binding"/>
    <property type="evidence" value="ECO:0007669"/>
    <property type="project" value="UniProtKB-KW"/>
</dbReference>
<dbReference type="InterPro" id="IPR024654">
    <property type="entry name" value="Calcineurin-like_PHP_lpxH"/>
</dbReference>
<dbReference type="Gene3D" id="3.60.21.10">
    <property type="match status" value="1"/>
</dbReference>
<dbReference type="SUPFAM" id="SSF56300">
    <property type="entry name" value="Metallo-dependent phosphatases"/>
    <property type="match status" value="1"/>
</dbReference>
<dbReference type="GO" id="GO:0016787">
    <property type="term" value="F:hydrolase activity"/>
    <property type="evidence" value="ECO:0007669"/>
    <property type="project" value="UniProtKB-UniRule"/>
</dbReference>
<comment type="caution">
    <text evidence="4">The sequence shown here is derived from an EMBL/GenBank/DDBJ whole genome shotgun (WGS) entry which is preliminary data.</text>
</comment>
<evidence type="ECO:0000313" key="4">
    <source>
        <dbReference type="EMBL" id="RGU90923.1"/>
    </source>
</evidence>
<name>A0A395W5Y6_9FIRM</name>
<dbReference type="NCBIfam" id="TIGR00040">
    <property type="entry name" value="yfcE"/>
    <property type="match status" value="1"/>
</dbReference>
<sequence>MKIVVVSDSHGRNDILNVIREKHPDAGLFIHCGDLEADPMFYPGYIVVRGNNDYYGRFEDERIIPIGKHRIYVTHSHRFSYFSRSEQLSNRAKALDCDIVCFGHTHVAYLDQVDGITLLNPGSLSHARDGRPCSYAILDIDENEIRVEFKFEPEW</sequence>
<dbReference type="InterPro" id="IPR029052">
    <property type="entry name" value="Metallo-depent_PP-like"/>
</dbReference>
<dbReference type="InterPro" id="IPR000979">
    <property type="entry name" value="Phosphodiesterase_MJ0936/Vps29"/>
</dbReference>
<dbReference type="EC" id="3.1.4.-" evidence="2"/>
<dbReference type="PANTHER" id="PTHR11124">
    <property type="entry name" value="VACUOLAR SORTING PROTEIN VPS29"/>
    <property type="match status" value="1"/>
</dbReference>
<dbReference type="EMBL" id="QRYQ01000014">
    <property type="protein sequence ID" value="RGU90923.1"/>
    <property type="molecule type" value="Genomic_DNA"/>
</dbReference>
<evidence type="ECO:0000256" key="1">
    <source>
        <dbReference type="ARBA" id="ARBA00008950"/>
    </source>
</evidence>
<organism evidence="4 5">
    <name type="scientific">Holdemanella biformis</name>
    <dbReference type="NCBI Taxonomy" id="1735"/>
    <lineage>
        <taxon>Bacteria</taxon>
        <taxon>Bacillati</taxon>
        <taxon>Bacillota</taxon>
        <taxon>Erysipelotrichia</taxon>
        <taxon>Erysipelotrichales</taxon>
        <taxon>Erysipelotrichaceae</taxon>
        <taxon>Holdemanella</taxon>
    </lineage>
</organism>
<proteinExistence type="inferred from homology"/>
<evidence type="ECO:0000313" key="5">
    <source>
        <dbReference type="Proteomes" id="UP000265489"/>
    </source>
</evidence>
<accession>A0A395W5Y6</accession>
<dbReference type="RefSeq" id="WP_118325350.1">
    <property type="nucleotide sequence ID" value="NZ_QRYH01000013.1"/>
</dbReference>
<keyword evidence="2" id="KW-0479">Metal-binding</keyword>
<dbReference type="GeneID" id="66579809"/>
<comment type="similarity">
    <text evidence="1 2">Belongs to the metallophosphoesterase superfamily. YfcE family.</text>
</comment>
<gene>
    <name evidence="4" type="ORF">DWW32_07715</name>
</gene>
<dbReference type="Pfam" id="PF12850">
    <property type="entry name" value="Metallophos_2"/>
    <property type="match status" value="1"/>
</dbReference>
<evidence type="ECO:0000256" key="2">
    <source>
        <dbReference type="RuleBase" id="RU362039"/>
    </source>
</evidence>
<dbReference type="AlphaFoldDB" id="A0A395W5Y6"/>
<comment type="cofactor">
    <cofactor evidence="2">
        <name>a divalent metal cation</name>
        <dbReference type="ChEBI" id="CHEBI:60240"/>
    </cofactor>
</comment>
<dbReference type="Proteomes" id="UP000265489">
    <property type="component" value="Unassembled WGS sequence"/>
</dbReference>
<reference evidence="4 5" key="1">
    <citation type="submission" date="2018-08" db="EMBL/GenBank/DDBJ databases">
        <title>A genome reference for cultivated species of the human gut microbiota.</title>
        <authorList>
            <person name="Zou Y."/>
            <person name="Xue W."/>
            <person name="Luo G."/>
        </authorList>
    </citation>
    <scope>NUCLEOTIDE SEQUENCE [LARGE SCALE GENOMIC DNA]</scope>
    <source>
        <strain evidence="4 5">AF15-20</strain>
    </source>
</reference>
<feature type="domain" description="Calcineurin-like phosphoesterase" evidence="3">
    <location>
        <begin position="1"/>
        <end position="142"/>
    </location>
</feature>
<evidence type="ECO:0000259" key="3">
    <source>
        <dbReference type="Pfam" id="PF12850"/>
    </source>
</evidence>
<protein>
    <recommendedName>
        <fullName evidence="2">Phosphoesterase</fullName>
        <ecNumber evidence="2">3.1.4.-</ecNumber>
    </recommendedName>
</protein>